<feature type="non-terminal residue" evidence="1">
    <location>
        <position position="145"/>
    </location>
</feature>
<dbReference type="PANTHER" id="PTHR46018:SF2">
    <property type="entry name" value="ZINC PHOSPHODIESTERASE ELAC PROTEIN 1"/>
    <property type="match status" value="1"/>
</dbReference>
<dbReference type="PANTHER" id="PTHR46018">
    <property type="entry name" value="ZINC PHOSPHODIESTERASE ELAC PROTEIN 1"/>
    <property type="match status" value="1"/>
</dbReference>
<evidence type="ECO:0000313" key="1">
    <source>
        <dbReference type="EMBL" id="KKK90177.1"/>
    </source>
</evidence>
<accession>A0A0F8Z8R0</accession>
<name>A0A0F8Z8R0_9ZZZZ</name>
<dbReference type="Gene3D" id="3.60.15.10">
    <property type="entry name" value="Ribonuclease Z/Hydroxyacylglutathione hydrolase-like"/>
    <property type="match status" value="1"/>
</dbReference>
<dbReference type="Pfam" id="PF23023">
    <property type="entry name" value="Anti-Pycsar_Apyc1"/>
    <property type="match status" value="1"/>
</dbReference>
<gene>
    <name evidence="1" type="ORF">LCGC14_2725720</name>
</gene>
<dbReference type="InterPro" id="IPR036866">
    <property type="entry name" value="RibonucZ/Hydroxyglut_hydro"/>
</dbReference>
<protein>
    <submittedName>
        <fullName evidence="1">Uncharacterized protein</fullName>
    </submittedName>
</protein>
<reference evidence="1" key="1">
    <citation type="journal article" date="2015" name="Nature">
        <title>Complex archaea that bridge the gap between prokaryotes and eukaryotes.</title>
        <authorList>
            <person name="Spang A."/>
            <person name="Saw J.H."/>
            <person name="Jorgensen S.L."/>
            <person name="Zaremba-Niedzwiedzka K."/>
            <person name="Martijn J."/>
            <person name="Lind A.E."/>
            <person name="van Eijk R."/>
            <person name="Schleper C."/>
            <person name="Guy L."/>
            <person name="Ettema T.J."/>
        </authorList>
    </citation>
    <scope>NUCLEOTIDE SEQUENCE</scope>
</reference>
<dbReference type="GO" id="GO:0042781">
    <property type="term" value="F:3'-tRNA processing endoribonuclease activity"/>
    <property type="evidence" value="ECO:0007669"/>
    <property type="project" value="TreeGrafter"/>
</dbReference>
<organism evidence="1">
    <name type="scientific">marine sediment metagenome</name>
    <dbReference type="NCBI Taxonomy" id="412755"/>
    <lineage>
        <taxon>unclassified sequences</taxon>
        <taxon>metagenomes</taxon>
        <taxon>ecological metagenomes</taxon>
    </lineage>
</organism>
<comment type="caution">
    <text evidence="1">The sequence shown here is derived from an EMBL/GenBank/DDBJ whole genome shotgun (WGS) entry which is preliminary data.</text>
</comment>
<dbReference type="SUPFAM" id="SSF56281">
    <property type="entry name" value="Metallo-hydrolase/oxidoreductase"/>
    <property type="match status" value="1"/>
</dbReference>
<sequence>MIKLTFLGTSASIPSAERNHTAILLTYYGENILVDCGEGTQRQFRKARLNPCKITRILITHWHADHILGIPGLLKTLALSGYNKTLFIYGPKGTKILMKTLLKLFAFKGEYNIKVEEVNEKFFETKDFYLKTKKMTHRVPCNAYA</sequence>
<dbReference type="AlphaFoldDB" id="A0A0F8Z8R0"/>
<dbReference type="EMBL" id="LAZR01049207">
    <property type="protein sequence ID" value="KKK90177.1"/>
    <property type="molecule type" value="Genomic_DNA"/>
</dbReference>
<proteinExistence type="predicted"/>